<evidence type="ECO:0000256" key="9">
    <source>
        <dbReference type="ARBA" id="ARBA00023027"/>
    </source>
</evidence>
<dbReference type="Pfam" id="PF00389">
    <property type="entry name" value="2-Hacid_dh"/>
    <property type="match status" value="1"/>
</dbReference>
<evidence type="ECO:0000256" key="2">
    <source>
        <dbReference type="ARBA" id="ARBA00005216"/>
    </source>
</evidence>
<keyword evidence="9" id="KW-0520">NAD</keyword>
<dbReference type="CDD" id="cd12176">
    <property type="entry name" value="PGDH_3"/>
    <property type="match status" value="1"/>
</dbReference>
<dbReference type="UniPathway" id="UPA00135">
    <property type="reaction ID" value="UER00196"/>
</dbReference>
<dbReference type="PROSITE" id="PS51671">
    <property type="entry name" value="ACT"/>
    <property type="match status" value="1"/>
</dbReference>
<evidence type="ECO:0000313" key="17">
    <source>
        <dbReference type="EMBL" id="SIR44813.1"/>
    </source>
</evidence>
<dbReference type="GO" id="GO:0051287">
    <property type="term" value="F:NAD binding"/>
    <property type="evidence" value="ECO:0007669"/>
    <property type="project" value="InterPro"/>
</dbReference>
<dbReference type="GO" id="GO:0004617">
    <property type="term" value="F:phosphoglycerate dehydrogenase activity"/>
    <property type="evidence" value="ECO:0007669"/>
    <property type="project" value="UniProtKB-EC"/>
</dbReference>
<dbReference type="PROSITE" id="PS00065">
    <property type="entry name" value="D_2_HYDROXYACID_DH_1"/>
    <property type="match status" value="1"/>
</dbReference>
<dbReference type="EMBL" id="JTAK01000006">
    <property type="protein sequence ID" value="KHO63852.1"/>
    <property type="molecule type" value="Genomic_DNA"/>
</dbReference>
<dbReference type="InterPro" id="IPR036291">
    <property type="entry name" value="NAD(P)-bd_dom_sf"/>
</dbReference>
<dbReference type="SUPFAM" id="SSF55021">
    <property type="entry name" value="ACT-like"/>
    <property type="match status" value="1"/>
</dbReference>
<dbReference type="PATRIC" id="fig|706570.3.peg.3418"/>
<comment type="catalytic activity">
    <reaction evidence="13">
        <text>(2R)-3-phosphoglycerate + NAD(+) = 3-phosphooxypyruvate + NADH + H(+)</text>
        <dbReference type="Rhea" id="RHEA:12641"/>
        <dbReference type="ChEBI" id="CHEBI:15378"/>
        <dbReference type="ChEBI" id="CHEBI:18110"/>
        <dbReference type="ChEBI" id="CHEBI:57540"/>
        <dbReference type="ChEBI" id="CHEBI:57945"/>
        <dbReference type="ChEBI" id="CHEBI:58272"/>
        <dbReference type="EC" id="1.1.1.95"/>
    </reaction>
</comment>
<evidence type="ECO:0000256" key="5">
    <source>
        <dbReference type="ARBA" id="ARBA00013143"/>
    </source>
</evidence>
<dbReference type="Pfam" id="PF02826">
    <property type="entry name" value="2-Hacid_dh_C"/>
    <property type="match status" value="1"/>
</dbReference>
<organism evidence="16 18">
    <name type="scientific">Pseudomonas flexibilis</name>
    <dbReference type="NCBI Taxonomy" id="706570"/>
    <lineage>
        <taxon>Bacteria</taxon>
        <taxon>Pseudomonadati</taxon>
        <taxon>Pseudomonadota</taxon>
        <taxon>Gammaproteobacteria</taxon>
        <taxon>Pseudomonadales</taxon>
        <taxon>Pseudomonadaceae</taxon>
        <taxon>Pseudomonas</taxon>
    </lineage>
</organism>
<evidence type="ECO:0000256" key="13">
    <source>
        <dbReference type="ARBA" id="ARBA00048731"/>
    </source>
</evidence>
<dbReference type="InterPro" id="IPR029752">
    <property type="entry name" value="D-isomer_DH_CS1"/>
</dbReference>
<sequence>MSKTSLDKSKIKFLLLEGVHQNAVDTLKAAGYTNIEYHTGSLPEAELKEKIADAHFIGIRSRTHLTEEIFDCAKKLVAVGCFCIGTNQVDLNAARERGIAVFNAPYSNTRSVAELVLAEAILLLRGIPEKNAVCHRGGWIKSAANSFEIRGKKLGIVGYGSIGTQLSVLAEALGMQVYFYDVVTKLPLGNAQQVGSLHELLGLADIVSLHVPELPSTQWMIGEKEIRAMKKGAILLNASRGTVVEIEPLAQAIKDEHLIGAAIDVFPVEPRSNNEEFMSPLRGLDRVILTPHIGGSTAEAQANIGLEVAEKLVKYSDNGTSVSSVNFPEVALPSHPGKHRLLHIHKNIPGVMSAINRVFAENGINISGQFLQTNESVGYVVIDVDAAYSDLALQKLHEVEGTIRARVLF</sequence>
<dbReference type="OrthoDB" id="9805416at2"/>
<accession>A0A0B2D4C0</accession>
<dbReference type="InterPro" id="IPR050418">
    <property type="entry name" value="D-iso_2-hydroxyacid_DH_PdxB"/>
</dbReference>
<evidence type="ECO:0000256" key="1">
    <source>
        <dbReference type="ARBA" id="ARBA00003800"/>
    </source>
</evidence>
<evidence type="ECO:0000313" key="16">
    <source>
        <dbReference type="EMBL" id="KHO63852.1"/>
    </source>
</evidence>
<dbReference type="CDD" id="cd04901">
    <property type="entry name" value="ACT_3PGDH"/>
    <property type="match status" value="1"/>
</dbReference>
<keyword evidence="18" id="KW-1185">Reference proteome</keyword>
<dbReference type="GO" id="GO:0006564">
    <property type="term" value="P:L-serine biosynthetic process"/>
    <property type="evidence" value="ECO:0007669"/>
    <property type="project" value="UniProtKB-KW"/>
</dbReference>
<dbReference type="EC" id="1.1.1.95" evidence="5"/>
<dbReference type="PANTHER" id="PTHR43761:SF1">
    <property type="entry name" value="D-ISOMER SPECIFIC 2-HYDROXYACID DEHYDROGENASE CATALYTIC DOMAIN-CONTAINING PROTEIN-RELATED"/>
    <property type="match status" value="1"/>
</dbReference>
<dbReference type="GO" id="GO:0047545">
    <property type="term" value="F:(S)-2-hydroxyglutarate dehydrogenase activity"/>
    <property type="evidence" value="ECO:0007669"/>
    <property type="project" value="UniProtKB-ARBA"/>
</dbReference>
<dbReference type="Pfam" id="PF22629">
    <property type="entry name" value="ACT_AHAS_ss"/>
    <property type="match status" value="1"/>
</dbReference>
<dbReference type="Proteomes" id="UP000030980">
    <property type="component" value="Unassembled WGS sequence"/>
</dbReference>
<evidence type="ECO:0000256" key="3">
    <source>
        <dbReference type="ARBA" id="ARBA00005854"/>
    </source>
</evidence>
<keyword evidence="7" id="KW-0028">Amino-acid biosynthesis</keyword>
<protein>
    <recommendedName>
        <fullName evidence="6">D-3-phosphoglycerate dehydrogenase</fullName>
        <ecNumber evidence="4">1.1.1.399</ecNumber>
        <ecNumber evidence="5">1.1.1.95</ecNumber>
    </recommendedName>
    <alternativeName>
        <fullName evidence="11">2-oxoglutarate reductase</fullName>
    </alternativeName>
</protein>
<evidence type="ECO:0000313" key="18">
    <source>
        <dbReference type="Proteomes" id="UP000030980"/>
    </source>
</evidence>
<dbReference type="InterPro" id="IPR002912">
    <property type="entry name" value="ACT_dom"/>
</dbReference>
<dbReference type="SUPFAM" id="SSF51735">
    <property type="entry name" value="NAD(P)-binding Rossmann-fold domains"/>
    <property type="match status" value="1"/>
</dbReference>
<evidence type="ECO:0000256" key="11">
    <source>
        <dbReference type="ARBA" id="ARBA00030455"/>
    </source>
</evidence>
<evidence type="ECO:0000256" key="4">
    <source>
        <dbReference type="ARBA" id="ARBA00013001"/>
    </source>
</evidence>
<gene>
    <name evidence="16" type="ORF">PT85_15295</name>
    <name evidence="17" type="ORF">SAMN05421672_12514</name>
</gene>
<evidence type="ECO:0000256" key="12">
    <source>
        <dbReference type="ARBA" id="ARBA00048126"/>
    </source>
</evidence>
<dbReference type="Proteomes" id="UP000186079">
    <property type="component" value="Unassembled WGS sequence"/>
</dbReference>
<name>A0A0B2D4C0_9PSED</name>
<dbReference type="InterPro" id="IPR006139">
    <property type="entry name" value="D-isomer_2_OHA_DH_cat_dom"/>
</dbReference>
<keyword evidence="10" id="KW-0718">Serine biosynthesis</keyword>
<evidence type="ECO:0000256" key="10">
    <source>
        <dbReference type="ARBA" id="ARBA00023299"/>
    </source>
</evidence>
<dbReference type="PANTHER" id="PTHR43761">
    <property type="entry name" value="D-ISOMER SPECIFIC 2-HYDROXYACID DEHYDROGENASE FAMILY PROTEIN (AFU_ORTHOLOGUE AFUA_1G13630)"/>
    <property type="match status" value="1"/>
</dbReference>
<dbReference type="InterPro" id="IPR029753">
    <property type="entry name" value="D-isomer_DH_CS"/>
</dbReference>
<dbReference type="SUPFAM" id="SSF52283">
    <property type="entry name" value="Formate/glycerate dehydrogenase catalytic domain-like"/>
    <property type="match status" value="1"/>
</dbReference>
<comment type="function">
    <text evidence="1">Catalyzes the reversible oxidation of 3-phospho-D-glycerate to 3-phosphonooxypyruvate, the first step of the phosphorylated L-serine biosynthesis pathway. Also catalyzes the reversible oxidation of 2-hydroxyglutarate to 2-oxoglutarate.</text>
</comment>
<dbReference type="NCBIfam" id="NF008759">
    <property type="entry name" value="PRK11790.1"/>
    <property type="match status" value="1"/>
</dbReference>
<dbReference type="PROSITE" id="PS00670">
    <property type="entry name" value="D_2_HYDROXYACID_DH_2"/>
    <property type="match status" value="1"/>
</dbReference>
<evidence type="ECO:0000256" key="8">
    <source>
        <dbReference type="ARBA" id="ARBA00023002"/>
    </source>
</evidence>
<evidence type="ECO:0000256" key="7">
    <source>
        <dbReference type="ARBA" id="ARBA00022605"/>
    </source>
</evidence>
<evidence type="ECO:0000256" key="6">
    <source>
        <dbReference type="ARBA" id="ARBA00021582"/>
    </source>
</evidence>
<comment type="similarity">
    <text evidence="3 14">Belongs to the D-isomer specific 2-hydroxyacid dehydrogenase family.</text>
</comment>
<accession>A0A0B3BWS5</accession>
<evidence type="ECO:0000259" key="15">
    <source>
        <dbReference type="PROSITE" id="PS51671"/>
    </source>
</evidence>
<keyword evidence="8 14" id="KW-0560">Oxidoreductase</keyword>
<evidence type="ECO:0000313" key="19">
    <source>
        <dbReference type="Proteomes" id="UP000186079"/>
    </source>
</evidence>
<dbReference type="Gene3D" id="3.30.70.260">
    <property type="match status" value="1"/>
</dbReference>
<dbReference type="PROSITE" id="PS00671">
    <property type="entry name" value="D_2_HYDROXYACID_DH_3"/>
    <property type="match status" value="1"/>
</dbReference>
<feature type="domain" description="ACT" evidence="15">
    <location>
        <begin position="340"/>
        <end position="409"/>
    </location>
</feature>
<comment type="pathway">
    <text evidence="2">Amino-acid biosynthesis; L-serine biosynthesis; L-serine from 3-phospho-D-glycerate: step 1/3.</text>
</comment>
<proteinExistence type="inferred from homology"/>
<evidence type="ECO:0000256" key="14">
    <source>
        <dbReference type="RuleBase" id="RU003719"/>
    </source>
</evidence>
<dbReference type="EC" id="1.1.1.399" evidence="4"/>
<dbReference type="FunFam" id="3.30.70.260:FF:000007">
    <property type="entry name" value="D-3-phosphoglycerate dehydrogenase"/>
    <property type="match status" value="1"/>
</dbReference>
<dbReference type="AlphaFoldDB" id="A0A0B2D4C0"/>
<dbReference type="STRING" id="706570.PT85_15295"/>
<dbReference type="InterPro" id="IPR054480">
    <property type="entry name" value="AHAS_small-like_ACT"/>
</dbReference>
<dbReference type="Gene3D" id="3.40.50.720">
    <property type="entry name" value="NAD(P)-binding Rossmann-like Domain"/>
    <property type="match status" value="2"/>
</dbReference>
<reference evidence="17 19" key="2">
    <citation type="submission" date="2017-01" db="EMBL/GenBank/DDBJ databases">
        <authorList>
            <person name="Mah S.A."/>
            <person name="Swanson W.J."/>
            <person name="Moy G.W."/>
            <person name="Vacquier V.D."/>
        </authorList>
    </citation>
    <scope>NUCLEOTIDE SEQUENCE [LARGE SCALE GENOMIC DNA]</scope>
    <source>
        <strain evidence="17 19">ATCC 29606</strain>
    </source>
</reference>
<dbReference type="RefSeq" id="WP_027588761.1">
    <property type="nucleotide sequence ID" value="NZ_FMUP01000004.1"/>
</dbReference>
<reference evidence="16 18" key="1">
    <citation type="submission" date="2014-11" db="EMBL/GenBank/DDBJ databases">
        <title>Genome sequence of Pseudomonas tuomuerensis JCM 14085.</title>
        <authorList>
            <person name="Shin S.-K."/>
            <person name="Yi H."/>
        </authorList>
    </citation>
    <scope>NUCLEOTIDE SEQUENCE [LARGE SCALE GENOMIC DNA]</scope>
    <source>
        <strain evidence="16 18">JCM 14085</strain>
    </source>
</reference>
<dbReference type="InterPro" id="IPR045865">
    <property type="entry name" value="ACT-like_dom_sf"/>
</dbReference>
<dbReference type="EMBL" id="FTMC01000025">
    <property type="protein sequence ID" value="SIR44813.1"/>
    <property type="molecule type" value="Genomic_DNA"/>
</dbReference>
<dbReference type="InterPro" id="IPR006140">
    <property type="entry name" value="D-isomer_DH_NAD-bd"/>
</dbReference>
<dbReference type="FunFam" id="3.40.50.720:FF:000041">
    <property type="entry name" value="D-3-phosphoglycerate dehydrogenase"/>
    <property type="match status" value="1"/>
</dbReference>
<comment type="catalytic activity">
    <reaction evidence="12">
        <text>(R)-2-hydroxyglutarate + NAD(+) = 2-oxoglutarate + NADH + H(+)</text>
        <dbReference type="Rhea" id="RHEA:49612"/>
        <dbReference type="ChEBI" id="CHEBI:15378"/>
        <dbReference type="ChEBI" id="CHEBI:15801"/>
        <dbReference type="ChEBI" id="CHEBI:16810"/>
        <dbReference type="ChEBI" id="CHEBI:57540"/>
        <dbReference type="ChEBI" id="CHEBI:57945"/>
        <dbReference type="EC" id="1.1.1.399"/>
    </reaction>
</comment>